<dbReference type="InterPro" id="IPR036005">
    <property type="entry name" value="Creatinase/aminopeptidase-like"/>
</dbReference>
<comment type="similarity">
    <text evidence="6">Belongs to the peptidase M24A family. Methionine aminopeptidase type 1 subfamily.</text>
</comment>
<keyword evidence="3 6" id="KW-0645">Protease</keyword>
<feature type="binding site" evidence="6">
    <location>
        <position position="184"/>
    </location>
    <ligand>
        <name>substrate</name>
    </ligand>
</feature>
<dbReference type="InterPro" id="IPR001714">
    <property type="entry name" value="Pept_M24_MAP"/>
</dbReference>
<feature type="binding site" evidence="6">
    <location>
        <position position="210"/>
    </location>
    <ligand>
        <name>a divalent metal cation</name>
        <dbReference type="ChEBI" id="CHEBI:60240"/>
        <label>2</label>
        <note>catalytic</note>
    </ligand>
</feature>
<proteinExistence type="inferred from homology"/>
<evidence type="ECO:0000259" key="8">
    <source>
        <dbReference type="Pfam" id="PF00557"/>
    </source>
</evidence>
<dbReference type="Proteomes" id="UP000616114">
    <property type="component" value="Unassembled WGS sequence"/>
</dbReference>
<dbReference type="EMBL" id="BMFY01000004">
    <property type="protein sequence ID" value="GGA11421.1"/>
    <property type="molecule type" value="Genomic_DNA"/>
</dbReference>
<comment type="function">
    <text evidence="1 6">Removes the N-terminal methionine from nascent proteins. The N-terminal methionine is often cleaved when the second residue in the primary sequence is small and uncharged (Met-Ala-, Cys, Gly, Pro, Ser, Thr, or Val). Requires deformylation of the N(alpha)-formylated initiator methionine before it can be hydrolyzed.</text>
</comment>
<dbReference type="Gene3D" id="3.90.230.10">
    <property type="entry name" value="Creatinase/methionine aminopeptidase superfamily"/>
    <property type="match status" value="1"/>
</dbReference>
<dbReference type="GO" id="GO:0004239">
    <property type="term" value="F:initiator methionyl aminopeptidase activity"/>
    <property type="evidence" value="ECO:0007669"/>
    <property type="project" value="UniProtKB-UniRule"/>
</dbReference>
<sequence>MFGRKIEMKTDAQIRTMRAAGLITARALAAAREAAVPGATTAQVDAAAAAVIEQAGATPNFLGYSGFPAVSCISVNDEAVHGIPGDRVLAAGDLVTVDCGCIVDGWHSDSALTFPVGGEAAAAAADVRLSRVTERALWAGIAAFATASRVGEIGEAIDDFVSAEAPDLGILEDYVGHGIGSAMHQAPDVLNYRSQHAGARIKPGLCLAIEPMLVTGGIGTHVLDDGWTVVTDDGGRAAQWEHTVARHAGGIWVLTAPDGGAAELARFGVQPVPLED</sequence>
<feature type="domain" description="Peptidase M24" evidence="8">
    <location>
        <begin position="16"/>
        <end position="244"/>
    </location>
</feature>
<feature type="binding site" evidence="6">
    <location>
        <position position="241"/>
    </location>
    <ligand>
        <name>a divalent metal cation</name>
        <dbReference type="ChEBI" id="CHEBI:60240"/>
        <label>2</label>
        <note>catalytic</note>
    </ligand>
</feature>
<dbReference type="InterPro" id="IPR002467">
    <property type="entry name" value="Pept_M24A_MAP1"/>
</dbReference>
<keyword evidence="5 6" id="KW-0378">Hydrolase</keyword>
<feature type="binding site" evidence="6">
    <location>
        <position position="109"/>
    </location>
    <ligand>
        <name>a divalent metal cation</name>
        <dbReference type="ChEBI" id="CHEBI:60240"/>
        <label>1</label>
    </ligand>
</feature>
<dbReference type="PROSITE" id="PS00680">
    <property type="entry name" value="MAP_1"/>
    <property type="match status" value="1"/>
</dbReference>
<name>A0A8J2XK77_9MICO</name>
<evidence type="ECO:0000313" key="9">
    <source>
        <dbReference type="EMBL" id="GGA11421.1"/>
    </source>
</evidence>
<dbReference type="EC" id="3.4.11.18" evidence="6 7"/>
<dbReference type="GO" id="GO:0046872">
    <property type="term" value="F:metal ion binding"/>
    <property type="evidence" value="ECO:0007669"/>
    <property type="project" value="UniProtKB-UniRule"/>
</dbReference>
<protein>
    <recommendedName>
        <fullName evidence="6 7">Methionine aminopeptidase</fullName>
        <shortName evidence="6">MAP</shortName>
        <shortName evidence="6">MetAP</shortName>
        <ecNumber evidence="6 7">3.4.11.18</ecNumber>
    </recommendedName>
    <alternativeName>
        <fullName evidence="6">Peptidase M</fullName>
    </alternativeName>
</protein>
<organism evidence="9 10">
    <name type="scientific">Sediminivirga luteola</name>
    <dbReference type="NCBI Taxonomy" id="1774748"/>
    <lineage>
        <taxon>Bacteria</taxon>
        <taxon>Bacillati</taxon>
        <taxon>Actinomycetota</taxon>
        <taxon>Actinomycetes</taxon>
        <taxon>Micrococcales</taxon>
        <taxon>Brevibacteriaceae</taxon>
        <taxon>Sediminivirga</taxon>
    </lineage>
</organism>
<dbReference type="PANTHER" id="PTHR43330">
    <property type="entry name" value="METHIONINE AMINOPEPTIDASE"/>
    <property type="match status" value="1"/>
</dbReference>
<dbReference type="GO" id="GO:0006508">
    <property type="term" value="P:proteolysis"/>
    <property type="evidence" value="ECO:0007669"/>
    <property type="project" value="UniProtKB-KW"/>
</dbReference>
<feature type="binding site" evidence="6">
    <location>
        <position position="98"/>
    </location>
    <ligand>
        <name>a divalent metal cation</name>
        <dbReference type="ChEBI" id="CHEBI:60240"/>
        <label>1</label>
    </ligand>
</feature>
<dbReference type="PANTHER" id="PTHR43330:SF27">
    <property type="entry name" value="METHIONINE AMINOPEPTIDASE"/>
    <property type="match status" value="1"/>
</dbReference>
<dbReference type="PRINTS" id="PR00599">
    <property type="entry name" value="MAPEPTIDASE"/>
</dbReference>
<gene>
    <name evidence="6 9" type="primary">map</name>
    <name evidence="9" type="ORF">GCM10011333_12860</name>
</gene>
<evidence type="ECO:0000256" key="6">
    <source>
        <dbReference type="HAMAP-Rule" id="MF_01974"/>
    </source>
</evidence>
<comment type="catalytic activity">
    <reaction evidence="6 7">
        <text>Release of N-terminal amino acids, preferentially methionine, from peptides and arylamides.</text>
        <dbReference type="EC" id="3.4.11.18"/>
    </reaction>
</comment>
<dbReference type="NCBIfam" id="TIGR00500">
    <property type="entry name" value="met_pdase_I"/>
    <property type="match status" value="1"/>
</dbReference>
<evidence type="ECO:0000256" key="7">
    <source>
        <dbReference type="RuleBase" id="RU003653"/>
    </source>
</evidence>
<dbReference type="AlphaFoldDB" id="A0A8J2XK77"/>
<dbReference type="GO" id="GO:0070006">
    <property type="term" value="F:metalloaminopeptidase activity"/>
    <property type="evidence" value="ECO:0007669"/>
    <property type="project" value="UniProtKB-UniRule"/>
</dbReference>
<comment type="subunit">
    <text evidence="6">Monomer.</text>
</comment>
<dbReference type="RefSeq" id="WP_188550095.1">
    <property type="nucleotide sequence ID" value="NZ_BMFY01000004.1"/>
</dbReference>
<dbReference type="InterPro" id="IPR000994">
    <property type="entry name" value="Pept_M24"/>
</dbReference>
<dbReference type="HAMAP" id="MF_01974">
    <property type="entry name" value="MetAP_1"/>
    <property type="match status" value="1"/>
</dbReference>
<evidence type="ECO:0000256" key="2">
    <source>
        <dbReference type="ARBA" id="ARBA00022438"/>
    </source>
</evidence>
<feature type="binding site" evidence="6">
    <location>
        <position position="81"/>
    </location>
    <ligand>
        <name>substrate</name>
    </ligand>
</feature>
<keyword evidence="10" id="KW-1185">Reference proteome</keyword>
<dbReference type="Pfam" id="PF00557">
    <property type="entry name" value="Peptidase_M24"/>
    <property type="match status" value="1"/>
</dbReference>
<comment type="caution">
    <text evidence="9">The sequence shown here is derived from an EMBL/GenBank/DDBJ whole genome shotgun (WGS) entry which is preliminary data.</text>
</comment>
<comment type="cofactor">
    <cofactor evidence="6">
        <name>Co(2+)</name>
        <dbReference type="ChEBI" id="CHEBI:48828"/>
    </cofactor>
    <cofactor evidence="6">
        <name>Zn(2+)</name>
        <dbReference type="ChEBI" id="CHEBI:29105"/>
    </cofactor>
    <cofactor evidence="6">
        <name>Mn(2+)</name>
        <dbReference type="ChEBI" id="CHEBI:29035"/>
    </cofactor>
    <cofactor evidence="6">
        <name>Fe(2+)</name>
        <dbReference type="ChEBI" id="CHEBI:29033"/>
    </cofactor>
    <text evidence="6">Binds 2 divalent metal cations per subunit. Has a high-affinity and a low affinity metal-binding site. The true nature of the physiological cofactor is under debate. The enzyme is active with cobalt, zinc, manganese or divalent iron ions. Most likely, methionine aminopeptidases function as mononuclear Fe(2+)-metalloproteases under physiological conditions, and the catalytically relevant metal-binding site has been assigned to the histidine-containing high-affinity site.</text>
</comment>
<feature type="binding site" evidence="6">
    <location>
        <position position="177"/>
    </location>
    <ligand>
        <name>a divalent metal cation</name>
        <dbReference type="ChEBI" id="CHEBI:60240"/>
        <label>2</label>
        <note>catalytic</note>
    </ligand>
</feature>
<evidence type="ECO:0000256" key="4">
    <source>
        <dbReference type="ARBA" id="ARBA00022723"/>
    </source>
</evidence>
<keyword evidence="2 6" id="KW-0031">Aminopeptidase</keyword>
<feature type="binding site" evidence="6">
    <location>
        <position position="241"/>
    </location>
    <ligand>
        <name>a divalent metal cation</name>
        <dbReference type="ChEBI" id="CHEBI:60240"/>
        <label>1</label>
    </ligand>
</feature>
<feature type="binding site" evidence="6">
    <location>
        <position position="109"/>
    </location>
    <ligand>
        <name>a divalent metal cation</name>
        <dbReference type="ChEBI" id="CHEBI:60240"/>
        <label>2</label>
        <note>catalytic</note>
    </ligand>
</feature>
<dbReference type="GO" id="GO:0005829">
    <property type="term" value="C:cytosol"/>
    <property type="evidence" value="ECO:0007669"/>
    <property type="project" value="TreeGrafter"/>
</dbReference>
<accession>A0A8J2XK77</accession>
<evidence type="ECO:0000256" key="1">
    <source>
        <dbReference type="ARBA" id="ARBA00002521"/>
    </source>
</evidence>
<evidence type="ECO:0000256" key="3">
    <source>
        <dbReference type="ARBA" id="ARBA00022670"/>
    </source>
</evidence>
<reference evidence="9" key="2">
    <citation type="submission" date="2020-09" db="EMBL/GenBank/DDBJ databases">
        <authorList>
            <person name="Sun Q."/>
            <person name="Zhou Y."/>
        </authorList>
    </citation>
    <scope>NUCLEOTIDE SEQUENCE</scope>
    <source>
        <strain evidence="9">CGMCC 1.12785</strain>
    </source>
</reference>
<reference evidence="9" key="1">
    <citation type="journal article" date="2014" name="Int. J. Syst. Evol. Microbiol.">
        <title>Complete genome sequence of Corynebacterium casei LMG S-19264T (=DSM 44701T), isolated from a smear-ripened cheese.</title>
        <authorList>
            <consortium name="US DOE Joint Genome Institute (JGI-PGF)"/>
            <person name="Walter F."/>
            <person name="Albersmeier A."/>
            <person name="Kalinowski J."/>
            <person name="Ruckert C."/>
        </authorList>
    </citation>
    <scope>NUCLEOTIDE SEQUENCE</scope>
    <source>
        <strain evidence="9">CGMCC 1.12785</strain>
    </source>
</reference>
<dbReference type="SUPFAM" id="SSF55920">
    <property type="entry name" value="Creatinase/aminopeptidase"/>
    <property type="match status" value="1"/>
</dbReference>
<evidence type="ECO:0000256" key="5">
    <source>
        <dbReference type="ARBA" id="ARBA00022801"/>
    </source>
</evidence>
<keyword evidence="4 6" id="KW-0479">Metal-binding</keyword>
<evidence type="ECO:0000313" key="10">
    <source>
        <dbReference type="Proteomes" id="UP000616114"/>
    </source>
</evidence>